<accession>A0A0N7KFG6</accession>
<proteinExistence type="predicted"/>
<gene>
    <name evidence="1" type="ordered locus">Os02g0550650</name>
    <name evidence="1" type="ORF">OSNPB_020550650</name>
</gene>
<sequence>MQQPSAHSNVGKVSNPSDKHRLSISLIPFWHSGVSASVRSPVDLVYARRSMIHQNPESTGATLPMALSPKSACRVSTPFLESWSTLKLAGMAPSPSLNRSTFFSQPCSRSVLSRKCLTISGSPFIRNASALGTKSLTNT</sequence>
<protein>
    <submittedName>
        <fullName evidence="1">Os02g0550650 protein</fullName>
    </submittedName>
</protein>
<dbReference type="Gramene" id="Os02t0550650-00">
    <property type="protein sequence ID" value="Os02t0550650-00"/>
    <property type="gene ID" value="Os02g0550650"/>
</dbReference>
<reference evidence="1 2" key="2">
    <citation type="journal article" date="2013" name="Plant Cell Physiol.">
        <title>Rice Annotation Project Database (RAP-DB): an integrative and interactive database for rice genomics.</title>
        <authorList>
            <person name="Sakai H."/>
            <person name="Lee S.S."/>
            <person name="Tanaka T."/>
            <person name="Numa H."/>
            <person name="Kim J."/>
            <person name="Kawahara Y."/>
            <person name="Wakimoto H."/>
            <person name="Yang C.C."/>
            <person name="Iwamoto M."/>
            <person name="Abe T."/>
            <person name="Yamada Y."/>
            <person name="Muto A."/>
            <person name="Inokuchi H."/>
            <person name="Ikemura T."/>
            <person name="Matsumoto T."/>
            <person name="Sasaki T."/>
            <person name="Itoh T."/>
        </authorList>
    </citation>
    <scope>NUCLEOTIDE SEQUENCE [LARGE SCALE GENOMIC DNA]</scope>
    <source>
        <strain evidence="2">cv. Nipponbare</strain>
    </source>
</reference>
<reference evidence="2" key="1">
    <citation type="journal article" date="2005" name="Nature">
        <title>The map-based sequence of the rice genome.</title>
        <authorList>
            <consortium name="International rice genome sequencing project (IRGSP)"/>
            <person name="Matsumoto T."/>
            <person name="Wu J."/>
            <person name="Kanamori H."/>
            <person name="Katayose Y."/>
            <person name="Fujisawa M."/>
            <person name="Namiki N."/>
            <person name="Mizuno H."/>
            <person name="Yamamoto K."/>
            <person name="Antonio B.A."/>
            <person name="Baba T."/>
            <person name="Sakata K."/>
            <person name="Nagamura Y."/>
            <person name="Aoki H."/>
            <person name="Arikawa K."/>
            <person name="Arita K."/>
            <person name="Bito T."/>
            <person name="Chiden Y."/>
            <person name="Fujitsuka N."/>
            <person name="Fukunaka R."/>
            <person name="Hamada M."/>
            <person name="Harada C."/>
            <person name="Hayashi A."/>
            <person name="Hijishita S."/>
            <person name="Honda M."/>
            <person name="Hosokawa S."/>
            <person name="Ichikawa Y."/>
            <person name="Idonuma A."/>
            <person name="Iijima M."/>
            <person name="Ikeda M."/>
            <person name="Ikeno M."/>
            <person name="Ito K."/>
            <person name="Ito S."/>
            <person name="Ito T."/>
            <person name="Ito Y."/>
            <person name="Ito Y."/>
            <person name="Iwabuchi A."/>
            <person name="Kamiya K."/>
            <person name="Karasawa W."/>
            <person name="Kurita K."/>
            <person name="Katagiri S."/>
            <person name="Kikuta A."/>
            <person name="Kobayashi H."/>
            <person name="Kobayashi N."/>
            <person name="Machita K."/>
            <person name="Maehara T."/>
            <person name="Masukawa M."/>
            <person name="Mizubayashi T."/>
            <person name="Mukai Y."/>
            <person name="Nagasaki H."/>
            <person name="Nagata Y."/>
            <person name="Naito S."/>
            <person name="Nakashima M."/>
            <person name="Nakama Y."/>
            <person name="Nakamichi Y."/>
            <person name="Nakamura M."/>
            <person name="Meguro A."/>
            <person name="Negishi M."/>
            <person name="Ohta I."/>
            <person name="Ohta T."/>
            <person name="Okamoto M."/>
            <person name="Ono N."/>
            <person name="Saji S."/>
            <person name="Sakaguchi M."/>
            <person name="Sakai K."/>
            <person name="Shibata M."/>
            <person name="Shimokawa T."/>
            <person name="Song J."/>
            <person name="Takazaki Y."/>
            <person name="Terasawa K."/>
            <person name="Tsugane M."/>
            <person name="Tsuji K."/>
            <person name="Ueda S."/>
            <person name="Waki K."/>
            <person name="Yamagata H."/>
            <person name="Yamamoto M."/>
            <person name="Yamamoto S."/>
            <person name="Yamane H."/>
            <person name="Yoshiki S."/>
            <person name="Yoshihara R."/>
            <person name="Yukawa K."/>
            <person name="Zhong H."/>
            <person name="Yano M."/>
            <person name="Yuan Q."/>
            <person name="Ouyang S."/>
            <person name="Liu J."/>
            <person name="Jones K.M."/>
            <person name="Gansberger K."/>
            <person name="Moffat K."/>
            <person name="Hill J."/>
            <person name="Bera J."/>
            <person name="Fadrosh D."/>
            <person name="Jin S."/>
            <person name="Johri S."/>
            <person name="Kim M."/>
            <person name="Overton L."/>
            <person name="Reardon M."/>
            <person name="Tsitrin T."/>
            <person name="Vuong H."/>
            <person name="Weaver B."/>
            <person name="Ciecko A."/>
            <person name="Tallon L."/>
            <person name="Jackson J."/>
            <person name="Pai G."/>
            <person name="Aken S.V."/>
            <person name="Utterback T."/>
            <person name="Reidmuller S."/>
            <person name="Feldblyum T."/>
            <person name="Hsiao J."/>
            <person name="Zismann V."/>
            <person name="Iobst S."/>
            <person name="de Vazeille A.R."/>
            <person name="Buell C.R."/>
            <person name="Ying K."/>
            <person name="Li Y."/>
            <person name="Lu T."/>
            <person name="Huang Y."/>
            <person name="Zhao Q."/>
            <person name="Feng Q."/>
            <person name="Zhang L."/>
            <person name="Zhu J."/>
            <person name="Weng Q."/>
            <person name="Mu J."/>
            <person name="Lu Y."/>
            <person name="Fan D."/>
            <person name="Liu Y."/>
            <person name="Guan J."/>
            <person name="Zhang Y."/>
            <person name="Yu S."/>
            <person name="Liu X."/>
            <person name="Zhang Y."/>
            <person name="Hong G."/>
            <person name="Han B."/>
            <person name="Choisne N."/>
            <person name="Demange N."/>
            <person name="Orjeda G."/>
            <person name="Samain S."/>
            <person name="Cattolico L."/>
            <person name="Pelletier E."/>
            <person name="Couloux A."/>
            <person name="Segurens B."/>
            <person name="Wincker P."/>
            <person name="D'Hont A."/>
            <person name="Scarpelli C."/>
            <person name="Weissenbach J."/>
            <person name="Salanoubat M."/>
            <person name="Quetier F."/>
            <person name="Yu Y."/>
            <person name="Kim H.R."/>
            <person name="Rambo T."/>
            <person name="Currie J."/>
            <person name="Collura K."/>
            <person name="Luo M."/>
            <person name="Yang T."/>
            <person name="Ammiraju J.S.S."/>
            <person name="Engler F."/>
            <person name="Soderlund C."/>
            <person name="Wing R.A."/>
            <person name="Palmer L.E."/>
            <person name="de la Bastide M."/>
            <person name="Spiegel L."/>
            <person name="Nascimento L."/>
            <person name="Zutavern T."/>
            <person name="O'Shaughnessy A."/>
            <person name="Dike S."/>
            <person name="Dedhia N."/>
            <person name="Preston R."/>
            <person name="Balija V."/>
            <person name="McCombie W.R."/>
            <person name="Chow T."/>
            <person name="Chen H."/>
            <person name="Chung M."/>
            <person name="Chen C."/>
            <person name="Shaw J."/>
            <person name="Wu H."/>
            <person name="Hsiao K."/>
            <person name="Chao Y."/>
            <person name="Chu M."/>
            <person name="Cheng C."/>
            <person name="Hour A."/>
            <person name="Lee P."/>
            <person name="Lin S."/>
            <person name="Lin Y."/>
            <person name="Liou J."/>
            <person name="Liu S."/>
            <person name="Hsing Y."/>
            <person name="Raghuvanshi S."/>
            <person name="Mohanty A."/>
            <person name="Bharti A.K."/>
            <person name="Gaur A."/>
            <person name="Gupta V."/>
            <person name="Kumar D."/>
            <person name="Ravi V."/>
            <person name="Vij S."/>
            <person name="Kapur A."/>
            <person name="Khurana P."/>
            <person name="Khurana P."/>
            <person name="Khurana J.P."/>
            <person name="Tyagi A.K."/>
            <person name="Gaikwad K."/>
            <person name="Singh A."/>
            <person name="Dalal V."/>
            <person name="Srivastava S."/>
            <person name="Dixit A."/>
            <person name="Pal A.K."/>
            <person name="Ghazi I.A."/>
            <person name="Yadav M."/>
            <person name="Pandit A."/>
            <person name="Bhargava A."/>
            <person name="Sureshbabu K."/>
            <person name="Batra K."/>
            <person name="Sharma T.R."/>
            <person name="Mohapatra T."/>
            <person name="Singh N.K."/>
            <person name="Messing J."/>
            <person name="Nelson A.B."/>
            <person name="Fuks G."/>
            <person name="Kavchok S."/>
            <person name="Keizer G."/>
            <person name="Linton E."/>
            <person name="Llaca V."/>
            <person name="Song R."/>
            <person name="Tanyolac B."/>
            <person name="Young S."/>
            <person name="Ho-Il K."/>
            <person name="Hahn J.H."/>
            <person name="Sangsakoo G."/>
            <person name="Vanavichit A."/>
            <person name="de Mattos Luiz.A.T."/>
            <person name="Zimmer P.D."/>
            <person name="Malone G."/>
            <person name="Dellagostin O."/>
            <person name="de Oliveira A.C."/>
            <person name="Bevan M."/>
            <person name="Bancroft I."/>
            <person name="Minx P."/>
            <person name="Cordum H."/>
            <person name="Wilson R."/>
            <person name="Cheng Z."/>
            <person name="Jin W."/>
            <person name="Jiang J."/>
            <person name="Leong S.A."/>
            <person name="Iwama H."/>
            <person name="Gojobori T."/>
            <person name="Itoh T."/>
            <person name="Niimura Y."/>
            <person name="Fujii Y."/>
            <person name="Habara T."/>
            <person name="Sakai H."/>
            <person name="Sato Y."/>
            <person name="Wilson G."/>
            <person name="Kumar K."/>
            <person name="McCouch S."/>
            <person name="Juretic N."/>
            <person name="Hoen D."/>
            <person name="Wright S."/>
            <person name="Bruskiewich R."/>
            <person name="Bureau T."/>
            <person name="Miyao A."/>
            <person name="Hirochika H."/>
            <person name="Nishikawa T."/>
            <person name="Kadowaki K."/>
            <person name="Sugiura M."/>
            <person name="Burr B."/>
            <person name="Sasaki T."/>
        </authorList>
    </citation>
    <scope>NUCLEOTIDE SEQUENCE [LARGE SCALE GENOMIC DNA]</scope>
    <source>
        <strain evidence="2">cv. Nipponbare</strain>
    </source>
</reference>
<reference evidence="1 2" key="3">
    <citation type="journal article" date="2013" name="Rice">
        <title>Improvement of the Oryza sativa Nipponbare reference genome using next generation sequence and optical map data.</title>
        <authorList>
            <person name="Kawahara Y."/>
            <person name="de la Bastide M."/>
            <person name="Hamilton J.P."/>
            <person name="Kanamori H."/>
            <person name="McCombie W.R."/>
            <person name="Ouyang S."/>
            <person name="Schwartz D.C."/>
            <person name="Tanaka T."/>
            <person name="Wu J."/>
            <person name="Zhou S."/>
            <person name="Childs K.L."/>
            <person name="Davidson R.M."/>
            <person name="Lin H."/>
            <person name="Quesada-Ocampo L."/>
            <person name="Vaillancourt B."/>
            <person name="Sakai H."/>
            <person name="Lee S.S."/>
            <person name="Kim J."/>
            <person name="Numa H."/>
            <person name="Itoh T."/>
            <person name="Buell C.R."/>
            <person name="Matsumoto T."/>
        </authorList>
    </citation>
    <scope>NUCLEOTIDE SEQUENCE [LARGE SCALE GENOMIC DNA]</scope>
    <source>
        <strain evidence="2">cv. Nipponbare</strain>
    </source>
</reference>
<dbReference type="InParanoid" id="A0A0N7KFG6"/>
<dbReference type="Proteomes" id="UP000059680">
    <property type="component" value="Chromosome 2"/>
</dbReference>
<organism evidence="1 2">
    <name type="scientific">Oryza sativa subsp. japonica</name>
    <name type="common">Rice</name>
    <dbReference type="NCBI Taxonomy" id="39947"/>
    <lineage>
        <taxon>Eukaryota</taxon>
        <taxon>Viridiplantae</taxon>
        <taxon>Streptophyta</taxon>
        <taxon>Embryophyta</taxon>
        <taxon>Tracheophyta</taxon>
        <taxon>Spermatophyta</taxon>
        <taxon>Magnoliopsida</taxon>
        <taxon>Liliopsida</taxon>
        <taxon>Poales</taxon>
        <taxon>Poaceae</taxon>
        <taxon>BOP clade</taxon>
        <taxon>Oryzoideae</taxon>
        <taxon>Oryzeae</taxon>
        <taxon>Oryzinae</taxon>
        <taxon>Oryza</taxon>
        <taxon>Oryza sativa</taxon>
    </lineage>
</organism>
<dbReference type="EMBL" id="AP014958">
    <property type="protein sequence ID" value="BAS79161.1"/>
    <property type="molecule type" value="Genomic_DNA"/>
</dbReference>
<evidence type="ECO:0000313" key="2">
    <source>
        <dbReference type="Proteomes" id="UP000059680"/>
    </source>
</evidence>
<dbReference type="AlphaFoldDB" id="A0A0N7KFG6"/>
<dbReference type="PaxDb" id="39947-A0A0N7KFG6"/>
<name>A0A0N7KFG6_ORYSJ</name>
<feature type="non-terminal residue" evidence="1">
    <location>
        <position position="139"/>
    </location>
</feature>
<evidence type="ECO:0000313" key="1">
    <source>
        <dbReference type="EMBL" id="BAS79161.1"/>
    </source>
</evidence>
<keyword evidence="2" id="KW-1185">Reference proteome</keyword>